<dbReference type="Gene3D" id="3.40.1190.20">
    <property type="match status" value="1"/>
</dbReference>
<comment type="catalytic activity">
    <reaction evidence="16 17 18">
        <text>(6S)-NADPHX + ADP = AMP + phosphate + NADPH + H(+)</text>
        <dbReference type="Rhea" id="RHEA:32235"/>
        <dbReference type="ChEBI" id="CHEBI:15378"/>
        <dbReference type="ChEBI" id="CHEBI:43474"/>
        <dbReference type="ChEBI" id="CHEBI:57783"/>
        <dbReference type="ChEBI" id="CHEBI:64076"/>
        <dbReference type="ChEBI" id="CHEBI:456215"/>
        <dbReference type="ChEBI" id="CHEBI:456216"/>
        <dbReference type="EC" id="4.2.1.136"/>
    </reaction>
</comment>
<dbReference type="Pfam" id="PF01256">
    <property type="entry name" value="Carb_kinase"/>
    <property type="match status" value="1"/>
</dbReference>
<comment type="catalytic activity">
    <reaction evidence="1 18">
        <text>(6R)-NADHX = (6S)-NADHX</text>
        <dbReference type="Rhea" id="RHEA:32215"/>
        <dbReference type="ChEBI" id="CHEBI:64074"/>
        <dbReference type="ChEBI" id="CHEBI:64075"/>
        <dbReference type="EC" id="5.1.99.6"/>
    </reaction>
</comment>
<keyword evidence="12 17" id="KW-0456">Lyase</keyword>
<evidence type="ECO:0000256" key="16">
    <source>
        <dbReference type="ARBA" id="ARBA00049209"/>
    </source>
</evidence>
<feature type="binding site" evidence="17">
    <location>
        <position position="426"/>
    </location>
    <ligand>
        <name>(6S)-NADPHX</name>
        <dbReference type="ChEBI" id="CHEBI:64076"/>
    </ligand>
</feature>
<dbReference type="GO" id="GO:0046872">
    <property type="term" value="F:metal ion binding"/>
    <property type="evidence" value="ECO:0007669"/>
    <property type="project" value="UniProtKB-UniRule"/>
</dbReference>
<reference evidence="21 22" key="1">
    <citation type="submission" date="2015-03" db="EMBL/GenBank/DDBJ databases">
        <title>Luteipulveratus halotolerans sp. nov., a novel actinobacterium (Dermacoccaceae) from Sarawak, Malaysia.</title>
        <authorList>
            <person name="Juboi H."/>
            <person name="Basik A."/>
            <person name="Shamsul S.S."/>
            <person name="Arnold P."/>
            <person name="Schmitt E.K."/>
            <person name="Sanglier J.-J."/>
            <person name="Yeo T."/>
        </authorList>
    </citation>
    <scope>NUCLEOTIDE SEQUENCE [LARGE SCALE GENOMIC DNA]</scope>
    <source>
        <strain evidence="21 22">MN07-A0370</strain>
    </source>
</reference>
<comment type="catalytic activity">
    <reaction evidence="2 18">
        <text>(6R)-NADPHX = (6S)-NADPHX</text>
        <dbReference type="Rhea" id="RHEA:32227"/>
        <dbReference type="ChEBI" id="CHEBI:64076"/>
        <dbReference type="ChEBI" id="CHEBI:64077"/>
        <dbReference type="EC" id="5.1.99.6"/>
    </reaction>
</comment>
<evidence type="ECO:0000256" key="14">
    <source>
        <dbReference type="ARBA" id="ARBA00025153"/>
    </source>
</evidence>
<dbReference type="HAMAP" id="MF_01965">
    <property type="entry name" value="NADHX_dehydratase"/>
    <property type="match status" value="1"/>
</dbReference>
<dbReference type="InterPro" id="IPR029056">
    <property type="entry name" value="Ribokinase-like"/>
</dbReference>
<evidence type="ECO:0000256" key="3">
    <source>
        <dbReference type="ARBA" id="ARBA00006001"/>
    </source>
</evidence>
<comment type="cofactor">
    <cofactor evidence="18">
        <name>K(+)</name>
        <dbReference type="ChEBI" id="CHEBI:29103"/>
    </cofactor>
    <text evidence="18">Binds 1 potassium ion per subunit.</text>
</comment>
<dbReference type="AlphaFoldDB" id="A0A0K1JH15"/>
<keyword evidence="21" id="KW-0418">Kinase</keyword>
<evidence type="ECO:0000313" key="22">
    <source>
        <dbReference type="Proteomes" id="UP000066480"/>
    </source>
</evidence>
<evidence type="ECO:0000256" key="13">
    <source>
        <dbReference type="ARBA" id="ARBA00023268"/>
    </source>
</evidence>
<evidence type="ECO:0000256" key="10">
    <source>
        <dbReference type="ARBA" id="ARBA00023027"/>
    </source>
</evidence>
<dbReference type="EMBL" id="CP011112">
    <property type="protein sequence ID" value="AKU16012.1"/>
    <property type="molecule type" value="Genomic_DNA"/>
</dbReference>
<feature type="domain" description="YjeF C-terminal" evidence="19">
    <location>
        <begin position="218"/>
        <end position="482"/>
    </location>
</feature>
<dbReference type="Pfam" id="PF03853">
    <property type="entry name" value="YjeF_N"/>
    <property type="match status" value="1"/>
</dbReference>
<dbReference type="SUPFAM" id="SSF64153">
    <property type="entry name" value="YjeF N-terminal domain-like"/>
    <property type="match status" value="1"/>
</dbReference>
<feature type="binding site" evidence="17">
    <location>
        <position position="425"/>
    </location>
    <ligand>
        <name>AMP</name>
        <dbReference type="ChEBI" id="CHEBI:456215"/>
    </ligand>
</feature>
<dbReference type="EC" id="4.2.1.136" evidence="17"/>
<comment type="similarity">
    <text evidence="4 18">In the C-terminal section; belongs to the NnrD/CARKD family.</text>
</comment>
<evidence type="ECO:0000256" key="17">
    <source>
        <dbReference type="HAMAP-Rule" id="MF_01965"/>
    </source>
</evidence>
<comment type="cofactor">
    <cofactor evidence="17">
        <name>Mg(2+)</name>
        <dbReference type="ChEBI" id="CHEBI:18420"/>
    </cofactor>
</comment>
<keyword evidence="6 17" id="KW-0547">Nucleotide-binding</keyword>
<dbReference type="Gene3D" id="3.40.50.10260">
    <property type="entry name" value="YjeF N-terminal domain"/>
    <property type="match status" value="1"/>
</dbReference>
<feature type="binding site" evidence="17">
    <location>
        <begin position="393"/>
        <end position="397"/>
    </location>
    <ligand>
        <name>AMP</name>
        <dbReference type="ChEBI" id="CHEBI:456215"/>
    </ligand>
</feature>
<sequence length="485" mass="49352">MIRAYAVGQVRAAEASAMEDLFDGELMQRAALGLAEVAIARLSERAGGVAVLVGSGDNGGDVLYAAAHLARADHPVEVVLVGSHAHDGGVAAASGAGVSVLEWRGGEASPEVRAALAEADVVLDGITGIGGRPGLPEHLVALPELIGEDAYVIAVDLPSGADPAGRTWSETVYADETVTFSLTKPVHLLPPTEPATGLLTVVDIGVAEPSSPAVERLTHEDVARLWPVPGPDDDKYSRGVLGVVAGGELYTGAALMSVTAAVTAGVGMVRYVGPRHPTDLLRAAVPEAVFGVGRVQAWSIGSGLDVEQADEEQLAAARDALESDLPVLLDAGGLDLIDESRSAPTLLTPHAGELLRLARRLELADADDDQVRRTPVDVAQAVADRLDVTVLLKGAVTVVVPPTSAGLPIRSQSDGPSWLATAGAGDVLAGLAGALLASGLSPLDAGSLAALVHGVAADDANPGGPVRAMDVAHQLGRTVARLLSR</sequence>
<dbReference type="Proteomes" id="UP000066480">
    <property type="component" value="Chromosome"/>
</dbReference>
<organism evidence="21 22">
    <name type="scientific">Luteipulveratus mongoliensis</name>
    <dbReference type="NCBI Taxonomy" id="571913"/>
    <lineage>
        <taxon>Bacteria</taxon>
        <taxon>Bacillati</taxon>
        <taxon>Actinomycetota</taxon>
        <taxon>Actinomycetes</taxon>
        <taxon>Micrococcales</taxon>
        <taxon>Dermacoccaceae</taxon>
        <taxon>Luteipulveratus</taxon>
    </lineage>
</organism>
<keyword evidence="13" id="KW-0511">Multifunctional enzyme</keyword>
<keyword evidence="8 17" id="KW-0521">NADP</keyword>
<evidence type="ECO:0000259" key="20">
    <source>
        <dbReference type="PROSITE" id="PS51385"/>
    </source>
</evidence>
<evidence type="ECO:0000256" key="9">
    <source>
        <dbReference type="ARBA" id="ARBA00022958"/>
    </source>
</evidence>
<dbReference type="PIRSF" id="PIRSF017184">
    <property type="entry name" value="Nnr"/>
    <property type="match status" value="1"/>
</dbReference>
<evidence type="ECO:0000256" key="1">
    <source>
        <dbReference type="ARBA" id="ARBA00000013"/>
    </source>
</evidence>
<dbReference type="RefSeq" id="WP_052591133.1">
    <property type="nucleotide sequence ID" value="NZ_CP011112.1"/>
</dbReference>
<comment type="function">
    <text evidence="17">Catalyzes the dehydration of the S-form of NAD(P)HX at the expense of ADP, which is converted to AMP. Together with NAD(P)HX epimerase, which catalyzes the epimerization of the S- and R-forms, the enzyme allows the repair of both epimers of NAD(P)HX, a damaged form of NAD(P)H that is a result of enzymatic or heat-dependent hydration.</text>
</comment>
<keyword evidence="11 18" id="KW-0413">Isomerase</keyword>
<dbReference type="InterPro" id="IPR000631">
    <property type="entry name" value="CARKD"/>
</dbReference>
<keyword evidence="5 18" id="KW-0479">Metal-binding</keyword>
<dbReference type="PROSITE" id="PS51385">
    <property type="entry name" value="YJEF_N"/>
    <property type="match status" value="1"/>
</dbReference>
<dbReference type="GO" id="GO:0005524">
    <property type="term" value="F:ATP binding"/>
    <property type="evidence" value="ECO:0007669"/>
    <property type="project" value="UniProtKB-UniRule"/>
</dbReference>
<comment type="subunit">
    <text evidence="17">Homotetramer.</text>
</comment>
<evidence type="ECO:0000256" key="2">
    <source>
        <dbReference type="ARBA" id="ARBA00000909"/>
    </source>
</evidence>
<dbReference type="PANTHER" id="PTHR12592">
    <property type="entry name" value="ATP-DEPENDENT (S)-NAD(P)H-HYDRATE DEHYDRATASE FAMILY MEMBER"/>
    <property type="match status" value="1"/>
</dbReference>
<dbReference type="CDD" id="cd01171">
    <property type="entry name" value="YXKO-related"/>
    <property type="match status" value="1"/>
</dbReference>
<comment type="function">
    <text evidence="14 18">Bifunctional enzyme that catalyzes the epimerization of the S- and R-forms of NAD(P)HX and the dehydration of the S-form of NAD(P)HX at the expense of ADP, which is converted to AMP. This allows the repair of both epimers of NAD(P)HX, a damaged form of NAD(P)H that is a result of enzymatic or heat-dependent hydration.</text>
</comment>
<dbReference type="OrthoDB" id="9806925at2"/>
<feature type="binding site" evidence="17">
    <location>
        <position position="350"/>
    </location>
    <ligand>
        <name>(6S)-NADPHX</name>
        <dbReference type="ChEBI" id="CHEBI:64076"/>
    </ligand>
</feature>
<comment type="similarity">
    <text evidence="3 18">In the N-terminal section; belongs to the NnrE/AIBP family.</text>
</comment>
<evidence type="ECO:0000256" key="4">
    <source>
        <dbReference type="ARBA" id="ARBA00009524"/>
    </source>
</evidence>
<dbReference type="SUPFAM" id="SSF53613">
    <property type="entry name" value="Ribokinase-like"/>
    <property type="match status" value="1"/>
</dbReference>
<keyword evidence="9 18" id="KW-0630">Potassium</keyword>
<evidence type="ECO:0000256" key="5">
    <source>
        <dbReference type="ARBA" id="ARBA00022723"/>
    </source>
</evidence>
<dbReference type="GO" id="GO:0052856">
    <property type="term" value="F:NAD(P)HX epimerase activity"/>
    <property type="evidence" value="ECO:0007669"/>
    <property type="project" value="UniProtKB-EC"/>
</dbReference>
<dbReference type="STRING" id="571913.VV02_09340"/>
<keyword evidence="22" id="KW-1185">Reference proteome</keyword>
<dbReference type="PANTHER" id="PTHR12592:SF0">
    <property type="entry name" value="ATP-DEPENDENT (S)-NAD(P)H-HYDRATE DEHYDRATASE"/>
    <property type="match status" value="1"/>
</dbReference>
<comment type="catalytic activity">
    <reaction evidence="15 17 18">
        <text>(6S)-NADHX + ADP = AMP + phosphate + NADH + H(+)</text>
        <dbReference type="Rhea" id="RHEA:32223"/>
        <dbReference type="ChEBI" id="CHEBI:15378"/>
        <dbReference type="ChEBI" id="CHEBI:43474"/>
        <dbReference type="ChEBI" id="CHEBI:57945"/>
        <dbReference type="ChEBI" id="CHEBI:64074"/>
        <dbReference type="ChEBI" id="CHEBI:456215"/>
        <dbReference type="ChEBI" id="CHEBI:456216"/>
        <dbReference type="EC" id="4.2.1.136"/>
    </reaction>
</comment>
<dbReference type="InterPro" id="IPR004443">
    <property type="entry name" value="YjeF_N_dom"/>
</dbReference>
<keyword evidence="21" id="KW-0808">Transferase</keyword>
<dbReference type="PATRIC" id="fig|571913.6.peg.1906"/>
<dbReference type="GO" id="GO:0110051">
    <property type="term" value="P:metabolite repair"/>
    <property type="evidence" value="ECO:0007669"/>
    <property type="project" value="TreeGrafter"/>
</dbReference>
<evidence type="ECO:0000256" key="6">
    <source>
        <dbReference type="ARBA" id="ARBA00022741"/>
    </source>
</evidence>
<evidence type="ECO:0000256" key="18">
    <source>
        <dbReference type="PIRNR" id="PIRNR017184"/>
    </source>
</evidence>
<evidence type="ECO:0000256" key="15">
    <source>
        <dbReference type="ARBA" id="ARBA00048238"/>
    </source>
</evidence>
<dbReference type="InterPro" id="IPR030677">
    <property type="entry name" value="Nnr"/>
</dbReference>
<keyword evidence="10 17" id="KW-0520">NAD</keyword>
<dbReference type="KEGG" id="lmoi:VV02_09340"/>
<dbReference type="GO" id="GO:0016301">
    <property type="term" value="F:kinase activity"/>
    <property type="evidence" value="ECO:0007669"/>
    <property type="project" value="UniProtKB-KW"/>
</dbReference>
<dbReference type="PROSITE" id="PS51383">
    <property type="entry name" value="YJEF_C_3"/>
    <property type="match status" value="1"/>
</dbReference>
<evidence type="ECO:0000256" key="12">
    <source>
        <dbReference type="ARBA" id="ARBA00023239"/>
    </source>
</evidence>
<dbReference type="InterPro" id="IPR036652">
    <property type="entry name" value="YjeF_N_dom_sf"/>
</dbReference>
<feature type="binding site" evidence="17">
    <location>
        <position position="253"/>
    </location>
    <ligand>
        <name>(6S)-NADPHX</name>
        <dbReference type="ChEBI" id="CHEBI:64076"/>
    </ligand>
</feature>
<dbReference type="GO" id="GO:0046496">
    <property type="term" value="P:nicotinamide nucleotide metabolic process"/>
    <property type="evidence" value="ECO:0007669"/>
    <property type="project" value="UniProtKB-UniRule"/>
</dbReference>
<evidence type="ECO:0000313" key="21">
    <source>
        <dbReference type="EMBL" id="AKU16012.1"/>
    </source>
</evidence>
<accession>A0A0K1JH15</accession>
<feature type="binding site" evidence="17">
    <location>
        <position position="303"/>
    </location>
    <ligand>
        <name>(6S)-NADPHX</name>
        <dbReference type="ChEBI" id="CHEBI:64076"/>
    </ligand>
</feature>
<evidence type="ECO:0000256" key="8">
    <source>
        <dbReference type="ARBA" id="ARBA00022857"/>
    </source>
</evidence>
<proteinExistence type="inferred from homology"/>
<evidence type="ECO:0000259" key="19">
    <source>
        <dbReference type="PROSITE" id="PS51383"/>
    </source>
</evidence>
<keyword evidence="7 17" id="KW-0067">ATP-binding</keyword>
<name>A0A0K1JH15_9MICO</name>
<gene>
    <name evidence="17" type="primary">nnrD</name>
    <name evidence="21" type="ORF">VV02_09340</name>
</gene>
<dbReference type="GO" id="GO:0052855">
    <property type="term" value="F:ADP-dependent NAD(P)H-hydrate dehydratase activity"/>
    <property type="evidence" value="ECO:0007669"/>
    <property type="project" value="UniProtKB-UniRule"/>
</dbReference>
<evidence type="ECO:0000256" key="11">
    <source>
        <dbReference type="ARBA" id="ARBA00023235"/>
    </source>
</evidence>
<protein>
    <recommendedName>
        <fullName evidence="17">ADP-dependent (S)-NAD(P)H-hydrate dehydratase</fullName>
        <ecNumber evidence="17">4.2.1.136</ecNumber>
    </recommendedName>
    <alternativeName>
        <fullName evidence="17">ADP-dependent NAD(P)HX dehydratase</fullName>
    </alternativeName>
</protein>
<comment type="similarity">
    <text evidence="17">Belongs to the NnrD/CARKD family.</text>
</comment>
<evidence type="ECO:0000256" key="7">
    <source>
        <dbReference type="ARBA" id="ARBA00022840"/>
    </source>
</evidence>
<feature type="domain" description="YjeF N-terminal" evidence="20">
    <location>
        <begin position="10"/>
        <end position="212"/>
    </location>
</feature>